<evidence type="ECO:0000259" key="18">
    <source>
        <dbReference type="PROSITE" id="PS50049"/>
    </source>
</evidence>
<dbReference type="GO" id="GO:0001889">
    <property type="term" value="P:liver development"/>
    <property type="evidence" value="ECO:0007669"/>
    <property type="project" value="Ensembl"/>
</dbReference>
<evidence type="ECO:0000256" key="3">
    <source>
        <dbReference type="ARBA" id="ARBA00013893"/>
    </source>
</evidence>
<evidence type="ECO:0000256" key="6">
    <source>
        <dbReference type="ARBA" id="ARBA00022692"/>
    </source>
</evidence>
<evidence type="ECO:0000256" key="8">
    <source>
        <dbReference type="ARBA" id="ARBA00022968"/>
    </source>
</evidence>
<feature type="domain" description="THD" evidence="18">
    <location>
        <begin position="94"/>
        <end position="242"/>
    </location>
</feature>
<dbReference type="PROSITE" id="PS50049">
    <property type="entry name" value="THD_2"/>
    <property type="match status" value="1"/>
</dbReference>
<evidence type="ECO:0000256" key="13">
    <source>
        <dbReference type="ARBA" id="ARBA00033253"/>
    </source>
</evidence>
<evidence type="ECO:0000256" key="9">
    <source>
        <dbReference type="ARBA" id="ARBA00022989"/>
    </source>
</evidence>
<keyword evidence="11" id="KW-1015">Disulfide bond</keyword>
<evidence type="ECO:0000256" key="11">
    <source>
        <dbReference type="ARBA" id="ARBA00023157"/>
    </source>
</evidence>
<evidence type="ECO:0000256" key="5">
    <source>
        <dbReference type="ARBA" id="ARBA00022514"/>
    </source>
</evidence>
<dbReference type="Proteomes" id="UP000314983">
    <property type="component" value="Chromosome 15"/>
</dbReference>
<dbReference type="PANTHER" id="PTHR11471">
    <property type="entry name" value="TUMOR NECROSIS FACTOR FAMILY MEMBER"/>
    <property type="match status" value="1"/>
</dbReference>
<evidence type="ECO:0000256" key="4">
    <source>
        <dbReference type="ARBA" id="ARBA00018403"/>
    </source>
</evidence>
<keyword evidence="6 17" id="KW-0812">Transmembrane</keyword>
<dbReference type="Ensembl" id="ENSEEET00000041996.2">
    <property type="protein sequence ID" value="ENSEEEP00000041517.2"/>
    <property type="gene ID" value="ENSEEEG00000019634.2"/>
</dbReference>
<keyword evidence="8" id="KW-0735">Signal-anchor</keyword>
<dbReference type="SMART" id="SM00207">
    <property type="entry name" value="TNF"/>
    <property type="match status" value="1"/>
</dbReference>
<reference evidence="20" key="2">
    <citation type="journal article" date="2017" name="Sci. Adv.">
        <title>A tail of two voltages: Proteomic comparison of the three electric organs of the electric eel.</title>
        <authorList>
            <person name="Traeger L.L."/>
            <person name="Sabat G."/>
            <person name="Barrett-Wilt G.A."/>
            <person name="Wells G.B."/>
            <person name="Sussman M.R."/>
        </authorList>
    </citation>
    <scope>NUCLEOTIDE SEQUENCE [LARGE SCALE GENOMIC DNA]</scope>
</reference>
<comment type="subunit">
    <text evidence="16">Homotrimer, and heterotrimer of either two LTB and one LTA subunits or (less prevalent) two LTA and one LTB subunits. Interacts with TNFRSF14.</text>
</comment>
<keyword evidence="10 17" id="KW-0472">Membrane</keyword>
<evidence type="ECO:0000256" key="17">
    <source>
        <dbReference type="SAM" id="Phobius"/>
    </source>
</evidence>
<evidence type="ECO:0000256" key="7">
    <source>
        <dbReference type="ARBA" id="ARBA00022729"/>
    </source>
</evidence>
<keyword evidence="7" id="KW-0732">Signal</keyword>
<dbReference type="GO" id="GO:0005125">
    <property type="term" value="F:cytokine activity"/>
    <property type="evidence" value="ECO:0007669"/>
    <property type="project" value="UniProtKB-KW"/>
</dbReference>
<dbReference type="CDD" id="cd00184">
    <property type="entry name" value="TNF"/>
    <property type="match status" value="1"/>
</dbReference>
<reference evidence="19" key="3">
    <citation type="submission" date="2020-05" db="EMBL/GenBank/DDBJ databases">
        <title>Electrophorus electricus (electric eel) genome, fEleEle1, primary haplotype.</title>
        <authorList>
            <person name="Myers G."/>
            <person name="Meyer A."/>
            <person name="Fedrigo O."/>
            <person name="Formenti G."/>
            <person name="Rhie A."/>
            <person name="Tracey A."/>
            <person name="Sims Y."/>
            <person name="Jarvis E.D."/>
        </authorList>
    </citation>
    <scope>NUCLEOTIDE SEQUENCE [LARGE SCALE GENOMIC DNA]</scope>
</reference>
<organism evidence="19 20">
    <name type="scientific">Electrophorus electricus</name>
    <name type="common">Electric eel</name>
    <name type="synonym">Gymnotus electricus</name>
    <dbReference type="NCBI Taxonomy" id="8005"/>
    <lineage>
        <taxon>Eukaryota</taxon>
        <taxon>Metazoa</taxon>
        <taxon>Chordata</taxon>
        <taxon>Craniata</taxon>
        <taxon>Vertebrata</taxon>
        <taxon>Euteleostomi</taxon>
        <taxon>Actinopterygii</taxon>
        <taxon>Neopterygii</taxon>
        <taxon>Teleostei</taxon>
        <taxon>Ostariophysi</taxon>
        <taxon>Gymnotiformes</taxon>
        <taxon>Gymnotoidei</taxon>
        <taxon>Gymnotidae</taxon>
        <taxon>Electrophorus</taxon>
    </lineage>
</organism>
<accession>A0A4W4GZ92</accession>
<dbReference type="PANTHER" id="PTHR11471:SF23">
    <property type="entry name" value="TUMOR NECROSIS FACTOR"/>
    <property type="match status" value="1"/>
</dbReference>
<dbReference type="SUPFAM" id="SSF49842">
    <property type="entry name" value="TNF-like"/>
    <property type="match status" value="1"/>
</dbReference>
<dbReference type="InterPro" id="IPR008983">
    <property type="entry name" value="Tumour_necrosis_fac-like_dom"/>
</dbReference>
<feature type="transmembrane region" description="Helical" evidence="17">
    <location>
        <begin position="37"/>
        <end position="58"/>
    </location>
</feature>
<comment type="subcellular location">
    <subcellularLocation>
        <location evidence="1">Membrane</location>
        <topology evidence="1">Single-pass type II membrane protein</topology>
    </subcellularLocation>
</comment>
<dbReference type="GO" id="GO:0005615">
    <property type="term" value="C:extracellular space"/>
    <property type="evidence" value="ECO:0007669"/>
    <property type="project" value="UniProtKB-KW"/>
</dbReference>
<dbReference type="PRINTS" id="PR01234">
    <property type="entry name" value="TNECROSISFCT"/>
</dbReference>
<sequence>VVRECWCLSDLEMGMEDVYQKTVTSMKPSSGSEMWKIVGAIILVVLCATAAVFCTWRFTVSLRSHNRNLVYSISLIPITHSQTMLKRIVKNRKAAIHLHGQGSKEKSLQWESDVDQSFSKGGLRLKDNIILIPSDGIYFVYSQASFAVSCGSSEEDMVTLSHTVLWSSLASPSAEPKDLLNGFKSVCQANMQGQKNEDLVYDVIYLGAIFQLHKGDKLSTETTHANEIEDHGAKTFFGVFKL</sequence>
<dbReference type="GO" id="GO:0042742">
    <property type="term" value="P:defense response to bacterium"/>
    <property type="evidence" value="ECO:0007669"/>
    <property type="project" value="Ensembl"/>
</dbReference>
<evidence type="ECO:0000256" key="15">
    <source>
        <dbReference type="ARBA" id="ARBA00046146"/>
    </source>
</evidence>
<evidence type="ECO:0000313" key="19">
    <source>
        <dbReference type="Ensembl" id="ENSEEEP00000041517.2"/>
    </source>
</evidence>
<evidence type="ECO:0000256" key="16">
    <source>
        <dbReference type="ARBA" id="ARBA00046860"/>
    </source>
</evidence>
<evidence type="ECO:0000256" key="1">
    <source>
        <dbReference type="ARBA" id="ARBA00004606"/>
    </source>
</evidence>
<proteinExistence type="inferred from homology"/>
<keyword evidence="5" id="KW-0202">Cytokine</keyword>
<evidence type="ECO:0000256" key="10">
    <source>
        <dbReference type="ARBA" id="ARBA00023136"/>
    </source>
</evidence>
<evidence type="ECO:0000256" key="12">
    <source>
        <dbReference type="ARBA" id="ARBA00029751"/>
    </source>
</evidence>
<dbReference type="InterPro" id="IPR002960">
    <property type="entry name" value="TNF_beta"/>
</dbReference>
<keyword evidence="20" id="KW-1185">Reference proteome</keyword>
<dbReference type="AlphaFoldDB" id="A0A4W4GZ92"/>
<dbReference type="InterPro" id="IPR006053">
    <property type="entry name" value="TNF"/>
</dbReference>
<evidence type="ECO:0000256" key="2">
    <source>
        <dbReference type="ARBA" id="ARBA00008670"/>
    </source>
</evidence>
<dbReference type="GeneTree" id="ENSGT01060000248544"/>
<dbReference type="Gene3D" id="2.60.120.40">
    <property type="match status" value="1"/>
</dbReference>
<dbReference type="Pfam" id="PF00229">
    <property type="entry name" value="TNF"/>
    <property type="match status" value="1"/>
</dbReference>
<keyword evidence="9 17" id="KW-1133">Transmembrane helix</keyword>
<dbReference type="GO" id="GO:0016020">
    <property type="term" value="C:membrane"/>
    <property type="evidence" value="ECO:0007669"/>
    <property type="project" value="UniProtKB-SubCell"/>
</dbReference>
<comment type="function">
    <text evidence="15">Cytokine that in its homotrimeric form binds to TNFRSF1A/TNFR1, TNFRSF1B/TNFBR and TNFRSF14/HVEM. In its heterotrimeric form with LTB binds to TNFRSF3/LTBR. Lymphotoxin is produced by lymphocytes and is cytotoxic for a wide range of tumor cells in vitro and in vivo.</text>
</comment>
<dbReference type="GO" id="GO:0005164">
    <property type="term" value="F:tumor necrosis factor receptor binding"/>
    <property type="evidence" value="ECO:0007669"/>
    <property type="project" value="InterPro"/>
</dbReference>
<dbReference type="InterPro" id="IPR006052">
    <property type="entry name" value="TNF_dom"/>
</dbReference>
<protein>
    <recommendedName>
        <fullName evidence="4">Lymphotoxin-alpha</fullName>
    </recommendedName>
    <alternativeName>
        <fullName evidence="12">TNF-alpha</fullName>
    </alternativeName>
    <alternativeName>
        <fullName evidence="13">TNF-beta</fullName>
    </alternativeName>
    <alternativeName>
        <fullName evidence="3">Tumor necrosis factor</fullName>
    </alternativeName>
    <alternativeName>
        <fullName evidence="14">Tumor necrosis factor ligand superfamily member 1</fullName>
    </alternativeName>
</protein>
<dbReference type="GO" id="GO:0006955">
    <property type="term" value="P:immune response"/>
    <property type="evidence" value="ECO:0007669"/>
    <property type="project" value="Ensembl"/>
</dbReference>
<reference evidence="19" key="5">
    <citation type="submission" date="2025-09" db="UniProtKB">
        <authorList>
            <consortium name="Ensembl"/>
        </authorList>
    </citation>
    <scope>IDENTIFICATION</scope>
</reference>
<comment type="similarity">
    <text evidence="2">Belongs to the tumor necrosis factor family.</text>
</comment>
<evidence type="ECO:0000313" key="20">
    <source>
        <dbReference type="Proteomes" id="UP000314983"/>
    </source>
</evidence>
<evidence type="ECO:0000256" key="14">
    <source>
        <dbReference type="ARBA" id="ARBA00033263"/>
    </source>
</evidence>
<reference evidence="20" key="1">
    <citation type="journal article" date="2014" name="Science">
        <title>Nonhuman genetics. Genomic basis for the convergent evolution of electric organs.</title>
        <authorList>
            <person name="Gallant J.R."/>
            <person name="Traeger L.L."/>
            <person name="Volkening J.D."/>
            <person name="Moffett H."/>
            <person name="Chen P.H."/>
            <person name="Novina C.D."/>
            <person name="Phillips G.N.Jr."/>
            <person name="Anand R."/>
            <person name="Wells G.B."/>
            <person name="Pinch M."/>
            <person name="Guth R."/>
            <person name="Unguez G.A."/>
            <person name="Albert J.S."/>
            <person name="Zakon H.H."/>
            <person name="Samanta M.P."/>
            <person name="Sussman M.R."/>
        </authorList>
    </citation>
    <scope>NUCLEOTIDE SEQUENCE [LARGE SCALE GENOMIC DNA]</scope>
</reference>
<reference evidence="19" key="4">
    <citation type="submission" date="2025-08" db="UniProtKB">
        <authorList>
            <consortium name="Ensembl"/>
        </authorList>
    </citation>
    <scope>IDENTIFICATION</scope>
</reference>
<name>A0A4W4GZ92_ELEEL</name>
<dbReference type="PRINTS" id="PR01236">
    <property type="entry name" value="TNFBETA"/>
</dbReference>